<evidence type="ECO:0000256" key="1">
    <source>
        <dbReference type="ARBA" id="ARBA00009981"/>
    </source>
</evidence>
<dbReference type="OrthoDB" id="7451784at2"/>
<sequence>MAGRKPPASGVSEADGNVWKLEDAKARFSEVVRRARAVGPQRVTVRGEPAVVIIDAAELERLAPSERRQPLVPFLEGLGLDELDLTRERDTGRDIDL</sequence>
<dbReference type="Pfam" id="PF02604">
    <property type="entry name" value="PhdYeFM_antitox"/>
    <property type="match status" value="1"/>
</dbReference>
<comment type="function">
    <text evidence="2">Antitoxin component of a type II toxin-antitoxin (TA) system.</text>
</comment>
<protein>
    <recommendedName>
        <fullName evidence="2">Antitoxin</fullName>
    </recommendedName>
</protein>
<dbReference type="RefSeq" id="WP_099621961.1">
    <property type="nucleotide sequence ID" value="NZ_CP024201.1"/>
</dbReference>
<proteinExistence type="inferred from homology"/>
<dbReference type="Gene3D" id="3.40.1620.10">
    <property type="entry name" value="YefM-like domain"/>
    <property type="match status" value="1"/>
</dbReference>
<evidence type="ECO:0000313" key="4">
    <source>
        <dbReference type="Proteomes" id="UP000228945"/>
    </source>
</evidence>
<dbReference type="InterPro" id="IPR036165">
    <property type="entry name" value="YefM-like_sf"/>
</dbReference>
<evidence type="ECO:0000313" key="3">
    <source>
        <dbReference type="EMBL" id="ATQ42707.1"/>
    </source>
</evidence>
<reference evidence="3 4" key="1">
    <citation type="submission" date="2017-10" db="EMBL/GenBank/DDBJ databases">
        <title>Genome sequence of Caulobacter mirabilis FWC38.</title>
        <authorList>
            <person name="Fiebig A."/>
            <person name="Crosson S."/>
        </authorList>
    </citation>
    <scope>NUCLEOTIDE SEQUENCE [LARGE SCALE GENOMIC DNA]</scope>
    <source>
        <strain evidence="3 4">FWC 38</strain>
    </source>
</reference>
<dbReference type="SUPFAM" id="SSF143120">
    <property type="entry name" value="YefM-like"/>
    <property type="match status" value="1"/>
</dbReference>
<dbReference type="Proteomes" id="UP000228945">
    <property type="component" value="Chromosome"/>
</dbReference>
<dbReference type="InterPro" id="IPR006442">
    <property type="entry name" value="Antitoxin_Phd/YefM"/>
</dbReference>
<organism evidence="3 4">
    <name type="scientific">Caulobacter mirabilis</name>
    <dbReference type="NCBI Taxonomy" id="69666"/>
    <lineage>
        <taxon>Bacteria</taxon>
        <taxon>Pseudomonadati</taxon>
        <taxon>Pseudomonadota</taxon>
        <taxon>Alphaproteobacteria</taxon>
        <taxon>Caulobacterales</taxon>
        <taxon>Caulobacteraceae</taxon>
        <taxon>Caulobacter</taxon>
    </lineage>
</organism>
<dbReference type="NCBIfam" id="TIGR01552">
    <property type="entry name" value="phd_fam"/>
    <property type="match status" value="1"/>
</dbReference>
<name>A0A2D2AXP1_9CAUL</name>
<dbReference type="KEGG" id="cmb:CSW64_09930"/>
<keyword evidence="4" id="KW-1185">Reference proteome</keyword>
<comment type="similarity">
    <text evidence="1 2">Belongs to the phD/YefM antitoxin family.</text>
</comment>
<accession>A0A2D2AXP1</accession>
<dbReference type="AlphaFoldDB" id="A0A2D2AXP1"/>
<gene>
    <name evidence="3" type="ORF">CSW64_09930</name>
</gene>
<evidence type="ECO:0000256" key="2">
    <source>
        <dbReference type="RuleBase" id="RU362080"/>
    </source>
</evidence>
<dbReference type="EMBL" id="CP024201">
    <property type="protein sequence ID" value="ATQ42707.1"/>
    <property type="molecule type" value="Genomic_DNA"/>
</dbReference>